<name>A0A2A5WFW0_9GAMM</name>
<dbReference type="UniPathway" id="UPA00048">
    <property type="reaction ID" value="UER00071"/>
</dbReference>
<dbReference type="InterPro" id="IPR000573">
    <property type="entry name" value="AconitaseA/IPMdHydase_ssu_swvl"/>
</dbReference>
<dbReference type="Pfam" id="PF00694">
    <property type="entry name" value="Aconitase_C"/>
    <property type="match status" value="1"/>
</dbReference>
<dbReference type="AlphaFoldDB" id="A0A2A5WFW0"/>
<dbReference type="HAMAP" id="MF_01031">
    <property type="entry name" value="LeuD_type1"/>
    <property type="match status" value="1"/>
</dbReference>
<evidence type="ECO:0000259" key="11">
    <source>
        <dbReference type="Pfam" id="PF00694"/>
    </source>
</evidence>
<evidence type="ECO:0000256" key="5">
    <source>
        <dbReference type="ARBA" id="ARBA00011271"/>
    </source>
</evidence>
<reference evidence="12 13" key="1">
    <citation type="submission" date="2017-08" db="EMBL/GenBank/DDBJ databases">
        <title>Fine stratification of microbial communities through a metagenomic profile of the photic zone.</title>
        <authorList>
            <person name="Haro-Moreno J.M."/>
            <person name="Lopez-Perez M."/>
            <person name="De La Torre J."/>
            <person name="Picazo A."/>
            <person name="Camacho A."/>
            <person name="Rodriguez-Valera F."/>
        </authorList>
    </citation>
    <scope>NUCLEOTIDE SEQUENCE [LARGE SCALE GENOMIC DNA]</scope>
    <source>
        <strain evidence="12">MED-G28</strain>
    </source>
</reference>
<dbReference type="NCBIfam" id="NF002458">
    <property type="entry name" value="PRK01641.1"/>
    <property type="match status" value="1"/>
</dbReference>
<dbReference type="EC" id="4.2.1.33" evidence="10"/>
<dbReference type="SUPFAM" id="SSF52016">
    <property type="entry name" value="LeuD/IlvD-like"/>
    <property type="match status" value="1"/>
</dbReference>
<dbReference type="EMBL" id="NTJZ01000001">
    <property type="protein sequence ID" value="PDH35312.1"/>
    <property type="molecule type" value="Genomic_DNA"/>
</dbReference>
<dbReference type="FunFam" id="3.20.19.10:FF:000003">
    <property type="entry name" value="3-isopropylmalate dehydratase small subunit"/>
    <property type="match status" value="1"/>
</dbReference>
<comment type="pathway">
    <text evidence="3 10">Amino-acid biosynthesis; L-leucine biosynthesis; L-leucine from 3-methyl-2-oxobutanoate: step 2/4.</text>
</comment>
<accession>A0A2A5WFW0</accession>
<evidence type="ECO:0000256" key="6">
    <source>
        <dbReference type="ARBA" id="ARBA00022430"/>
    </source>
</evidence>
<dbReference type="Proteomes" id="UP000219329">
    <property type="component" value="Unassembled WGS sequence"/>
</dbReference>
<evidence type="ECO:0000256" key="7">
    <source>
        <dbReference type="ARBA" id="ARBA00022605"/>
    </source>
</evidence>
<dbReference type="Gene3D" id="3.20.19.10">
    <property type="entry name" value="Aconitase, domain 4"/>
    <property type="match status" value="1"/>
</dbReference>
<evidence type="ECO:0000256" key="2">
    <source>
        <dbReference type="ARBA" id="ARBA00002695"/>
    </source>
</evidence>
<sequence length="217" mass="24944">MRKFTKEKGVVLPLDRANVDTDFIIPKQFLKSIKRSGFGVNLFDEHRYLDKGEPDVDNSNRPINKDFVLNLPRYKGSRVLLARDNFGCGSSREHAPWALDDYGFRVVIAPSYADIFFNNCFKNGLLPIVLNRDTVDQLFMEVEANEGYQLEIDLNTQKIIKPDDSHLEFSVDAFRKHCLLNGLDDIGLTLEDADAIKSFEANWQAQSPWYFSETETR</sequence>
<evidence type="ECO:0000256" key="10">
    <source>
        <dbReference type="HAMAP-Rule" id="MF_01031"/>
    </source>
</evidence>
<keyword evidence="9 10" id="KW-0100">Branched-chain amino acid biosynthesis</keyword>
<dbReference type="GO" id="GO:0009316">
    <property type="term" value="C:3-isopropylmalate dehydratase complex"/>
    <property type="evidence" value="ECO:0007669"/>
    <property type="project" value="InterPro"/>
</dbReference>
<dbReference type="InterPro" id="IPR015928">
    <property type="entry name" value="Aconitase/3IPM_dehydase_swvl"/>
</dbReference>
<comment type="catalytic activity">
    <reaction evidence="1 10">
        <text>(2R,3S)-3-isopropylmalate = (2S)-2-isopropylmalate</text>
        <dbReference type="Rhea" id="RHEA:32287"/>
        <dbReference type="ChEBI" id="CHEBI:1178"/>
        <dbReference type="ChEBI" id="CHEBI:35121"/>
        <dbReference type="EC" id="4.2.1.33"/>
    </reaction>
</comment>
<evidence type="ECO:0000313" key="13">
    <source>
        <dbReference type="Proteomes" id="UP000219329"/>
    </source>
</evidence>
<evidence type="ECO:0000256" key="9">
    <source>
        <dbReference type="ARBA" id="ARBA00023304"/>
    </source>
</evidence>
<comment type="function">
    <text evidence="2 10">Catalyzes the isomerization between 2-isopropylmalate and 3-isopropylmalate, via the formation of 2-isopropylmaleate.</text>
</comment>
<dbReference type="CDD" id="cd01577">
    <property type="entry name" value="IPMI_Swivel"/>
    <property type="match status" value="1"/>
</dbReference>
<dbReference type="PANTHER" id="PTHR43345:SF5">
    <property type="entry name" value="3-ISOPROPYLMALATE DEHYDRATASE SMALL SUBUNIT"/>
    <property type="match status" value="1"/>
</dbReference>
<comment type="caution">
    <text evidence="12">The sequence shown here is derived from an EMBL/GenBank/DDBJ whole genome shotgun (WGS) entry which is preliminary data.</text>
</comment>
<organism evidence="12 13">
    <name type="scientific">OM182 bacterium MED-G28</name>
    <dbReference type="NCBI Taxonomy" id="1986256"/>
    <lineage>
        <taxon>Bacteria</taxon>
        <taxon>Pseudomonadati</taxon>
        <taxon>Pseudomonadota</taxon>
        <taxon>Gammaproteobacteria</taxon>
        <taxon>OMG group</taxon>
        <taxon>OM182 clade</taxon>
    </lineage>
</organism>
<dbReference type="GO" id="GO:0003861">
    <property type="term" value="F:3-isopropylmalate dehydratase activity"/>
    <property type="evidence" value="ECO:0007669"/>
    <property type="project" value="UniProtKB-UniRule"/>
</dbReference>
<evidence type="ECO:0000256" key="3">
    <source>
        <dbReference type="ARBA" id="ARBA00004729"/>
    </source>
</evidence>
<evidence type="ECO:0000256" key="4">
    <source>
        <dbReference type="ARBA" id="ARBA00009845"/>
    </source>
</evidence>
<gene>
    <name evidence="10 12" type="primary">leuD</name>
    <name evidence="12" type="ORF">CNF02_00920</name>
</gene>
<dbReference type="InterPro" id="IPR050075">
    <property type="entry name" value="LeuD"/>
</dbReference>
<keyword evidence="8 10" id="KW-0456">Lyase</keyword>
<dbReference type="InterPro" id="IPR004431">
    <property type="entry name" value="3-IsopropMal_deHydase_ssu"/>
</dbReference>
<dbReference type="PANTHER" id="PTHR43345">
    <property type="entry name" value="3-ISOPROPYLMALATE DEHYDRATASE SMALL SUBUNIT 2-RELATED-RELATED"/>
    <property type="match status" value="1"/>
</dbReference>
<keyword evidence="7 10" id="KW-0028">Amino-acid biosynthesis</keyword>
<evidence type="ECO:0000313" key="12">
    <source>
        <dbReference type="EMBL" id="PDH35312.1"/>
    </source>
</evidence>
<keyword evidence="6 10" id="KW-0432">Leucine biosynthesis</keyword>
<dbReference type="InterPro" id="IPR033940">
    <property type="entry name" value="IPMI_Swivel"/>
</dbReference>
<dbReference type="GO" id="GO:0009098">
    <property type="term" value="P:L-leucine biosynthetic process"/>
    <property type="evidence" value="ECO:0007669"/>
    <property type="project" value="UniProtKB-UniRule"/>
</dbReference>
<protein>
    <recommendedName>
        <fullName evidence="10">3-isopropylmalate dehydratase small subunit</fullName>
        <ecNumber evidence="10">4.2.1.33</ecNumber>
    </recommendedName>
    <alternativeName>
        <fullName evidence="10">Alpha-IPM isomerase</fullName>
        <shortName evidence="10">IPMI</shortName>
    </alternativeName>
    <alternativeName>
        <fullName evidence="10">Isopropylmalate isomerase</fullName>
    </alternativeName>
</protein>
<proteinExistence type="inferred from homology"/>
<comment type="subunit">
    <text evidence="5 10">Heterodimer of LeuC and LeuD.</text>
</comment>
<evidence type="ECO:0000256" key="8">
    <source>
        <dbReference type="ARBA" id="ARBA00023239"/>
    </source>
</evidence>
<feature type="domain" description="Aconitase A/isopropylmalate dehydratase small subunit swivel" evidence="11">
    <location>
        <begin position="1"/>
        <end position="132"/>
    </location>
</feature>
<evidence type="ECO:0000256" key="1">
    <source>
        <dbReference type="ARBA" id="ARBA00000491"/>
    </source>
</evidence>
<dbReference type="NCBIfam" id="TIGR00171">
    <property type="entry name" value="leuD"/>
    <property type="match status" value="1"/>
</dbReference>
<comment type="similarity">
    <text evidence="4 10">Belongs to the LeuD family. LeuD type 1 subfamily.</text>
</comment>